<reference evidence="1 2" key="1">
    <citation type="submission" date="2020-04" db="EMBL/GenBank/DDBJ databases">
        <title>Description of novel Gluconacetobacter.</title>
        <authorList>
            <person name="Sombolestani A."/>
        </authorList>
    </citation>
    <scope>NUCLEOTIDE SEQUENCE [LARGE SCALE GENOMIC DNA]</scope>
    <source>
        <strain evidence="1 2">LMG 27802</strain>
    </source>
</reference>
<sequence>MTHAPDPISRPAAPSTDSPVAVVAEDLAGMRSQAFGLAARAGLAPFFCPVRARGLWGRLPAAWWPAPLRAINPPVDPRAAGLVFSVGGTGGAVGAALRRADRRVVQIQNPRLRLGRFDLVIANRHDEISGPNVLLTRTALHGVSPARLAAARAEWEPRLAHLPRPLVAVLLGGSNGRFRLDVAEAVALTGHLVDMIRHDGVGVAVTPSRRTGDAVCAIVRAGLCPLGGWVWDMQGDNPYLGLLACADAIVVTRDSVSMVSEAVASDVPVMIADLPGRSRRIGLFLRDLARAGRIRPFAGRMESWPVRPLDDTGAVADEMRRRLGLERDPAPYSDIA</sequence>
<keyword evidence="2" id="KW-1185">Reference proteome</keyword>
<protein>
    <recommendedName>
        <fullName evidence="3">Nucleoside-diphosphate sugar epimerase</fullName>
    </recommendedName>
</protein>
<evidence type="ECO:0000313" key="2">
    <source>
        <dbReference type="Proteomes" id="UP000578030"/>
    </source>
</evidence>
<dbReference type="InterPro" id="IPR009367">
    <property type="entry name" value="Elm1-like"/>
</dbReference>
<proteinExistence type="predicted"/>
<name>A0A7W4PQQ2_9PROT</name>
<comment type="caution">
    <text evidence="1">The sequence shown here is derived from an EMBL/GenBank/DDBJ whole genome shotgun (WGS) entry which is preliminary data.</text>
</comment>
<accession>A0A7W4PQQ2</accession>
<evidence type="ECO:0008006" key="3">
    <source>
        <dbReference type="Google" id="ProtNLM"/>
    </source>
</evidence>
<gene>
    <name evidence="1" type="ORF">HLH28_15830</name>
</gene>
<dbReference type="Pfam" id="PF06258">
    <property type="entry name" value="Mito_fiss_Elm1"/>
    <property type="match status" value="1"/>
</dbReference>
<organism evidence="1 2">
    <name type="scientific">Gluconacetobacter tumulisoli</name>
    <dbReference type="NCBI Taxonomy" id="1286189"/>
    <lineage>
        <taxon>Bacteria</taxon>
        <taxon>Pseudomonadati</taxon>
        <taxon>Pseudomonadota</taxon>
        <taxon>Alphaproteobacteria</taxon>
        <taxon>Acetobacterales</taxon>
        <taxon>Acetobacteraceae</taxon>
        <taxon>Gluconacetobacter</taxon>
    </lineage>
</organism>
<dbReference type="AlphaFoldDB" id="A0A7W4PQQ2"/>
<evidence type="ECO:0000313" key="1">
    <source>
        <dbReference type="EMBL" id="MBB2203021.1"/>
    </source>
</evidence>
<dbReference type="PANTHER" id="PTHR33986">
    <property type="entry name" value="OS02G0535700 PROTEIN"/>
    <property type="match status" value="1"/>
</dbReference>
<dbReference type="Proteomes" id="UP000578030">
    <property type="component" value="Unassembled WGS sequence"/>
</dbReference>
<dbReference type="PANTHER" id="PTHR33986:SF15">
    <property type="entry name" value="MITOCHONDRIAL FISSION PROTEIN ELM1"/>
    <property type="match status" value="1"/>
</dbReference>
<dbReference type="EMBL" id="JABEQM010000016">
    <property type="protein sequence ID" value="MBB2203021.1"/>
    <property type="molecule type" value="Genomic_DNA"/>
</dbReference>